<keyword evidence="13" id="KW-0539">Nucleus</keyword>
<dbReference type="EMBL" id="CAACVR010000008">
    <property type="protein sequence ID" value="VEU20985.1"/>
    <property type="molecule type" value="Genomic_DNA"/>
</dbReference>
<evidence type="ECO:0000256" key="12">
    <source>
        <dbReference type="ARBA" id="ARBA00023212"/>
    </source>
</evidence>
<evidence type="ECO:0000313" key="20">
    <source>
        <dbReference type="Proteomes" id="UP000290900"/>
    </source>
</evidence>
<dbReference type="GO" id="GO:0051010">
    <property type="term" value="F:microtubule plus-end binding"/>
    <property type="evidence" value="ECO:0007669"/>
    <property type="project" value="TreeGrafter"/>
</dbReference>
<comment type="subcellular location">
    <subcellularLocation>
        <location evidence="3">Chromosome</location>
        <location evidence="3">Centromere</location>
        <location evidence="3">Kinetochore</location>
    </subcellularLocation>
    <subcellularLocation>
        <location evidence="2">Cytoplasm</location>
        <location evidence="2">Cytoskeleton</location>
        <location evidence="2">Spindle</location>
    </subcellularLocation>
    <subcellularLocation>
        <location evidence="1">Nucleus</location>
    </subcellularLocation>
</comment>
<dbReference type="AlphaFoldDB" id="A0A448YJ59"/>
<keyword evidence="18" id="KW-0175">Coiled coil</keyword>
<accession>A0A448YJ59</accession>
<evidence type="ECO:0000256" key="8">
    <source>
        <dbReference type="ARBA" id="ARBA00022701"/>
    </source>
</evidence>
<evidence type="ECO:0000256" key="4">
    <source>
        <dbReference type="ARBA" id="ARBA00006277"/>
    </source>
</evidence>
<dbReference type="PANTHER" id="PTHR28017:SF1">
    <property type="entry name" value="DASH COMPLEX SUBUNIT DAD3"/>
    <property type="match status" value="1"/>
</dbReference>
<keyword evidence="7" id="KW-0132">Cell division</keyword>
<dbReference type="GO" id="GO:0051301">
    <property type="term" value="P:cell division"/>
    <property type="evidence" value="ECO:0007669"/>
    <property type="project" value="UniProtKB-KW"/>
</dbReference>
<evidence type="ECO:0000313" key="19">
    <source>
        <dbReference type="EMBL" id="VEU20985.1"/>
    </source>
</evidence>
<keyword evidence="8" id="KW-0493">Microtubule</keyword>
<reference evidence="19 20" key="1">
    <citation type="submission" date="2018-12" db="EMBL/GenBank/DDBJ databases">
        <authorList>
            <person name="Tiukova I."/>
            <person name="Dainat J."/>
        </authorList>
    </citation>
    <scope>NUCLEOTIDE SEQUENCE [LARGE SCALE GENOMIC DNA]</scope>
</reference>
<evidence type="ECO:0000256" key="3">
    <source>
        <dbReference type="ARBA" id="ARBA00004629"/>
    </source>
</evidence>
<keyword evidence="11" id="KW-0995">Kinetochore</keyword>
<dbReference type="FunCoup" id="A0A448YJ59">
    <property type="interactions" value="5"/>
</dbReference>
<dbReference type="InParanoid" id="A0A448YJ59"/>
<dbReference type="OrthoDB" id="2443965at2759"/>
<name>A0A448YJ59_BRENA</name>
<evidence type="ECO:0000256" key="14">
    <source>
        <dbReference type="ARBA" id="ARBA00023306"/>
    </source>
</evidence>
<evidence type="ECO:0000256" key="16">
    <source>
        <dbReference type="ARBA" id="ARBA00044179"/>
    </source>
</evidence>
<protein>
    <recommendedName>
        <fullName evidence="16">DASH complex subunit DAD3</fullName>
    </recommendedName>
    <alternativeName>
        <fullName evidence="17">Outer kinetochore protein DAD3</fullName>
    </alternativeName>
</protein>
<dbReference type="InterPro" id="IPR013965">
    <property type="entry name" value="DASH_Dad3"/>
</dbReference>
<feature type="coiled-coil region" evidence="18">
    <location>
        <begin position="22"/>
        <end position="49"/>
    </location>
</feature>
<evidence type="ECO:0000256" key="13">
    <source>
        <dbReference type="ARBA" id="ARBA00023242"/>
    </source>
</evidence>
<evidence type="ECO:0000256" key="15">
    <source>
        <dbReference type="ARBA" id="ARBA00023328"/>
    </source>
</evidence>
<keyword evidence="14" id="KW-0131">Cell cycle</keyword>
<dbReference type="STRING" id="13370.A0A448YJ59"/>
<comment type="similarity">
    <text evidence="4">Belongs to the DASH complex DAD3 family.</text>
</comment>
<evidence type="ECO:0000256" key="6">
    <source>
        <dbReference type="ARBA" id="ARBA00022490"/>
    </source>
</evidence>
<evidence type="ECO:0000256" key="11">
    <source>
        <dbReference type="ARBA" id="ARBA00022838"/>
    </source>
</evidence>
<organism evidence="19 20">
    <name type="scientific">Brettanomyces naardenensis</name>
    <name type="common">Yeast</name>
    <dbReference type="NCBI Taxonomy" id="13370"/>
    <lineage>
        <taxon>Eukaryota</taxon>
        <taxon>Fungi</taxon>
        <taxon>Dikarya</taxon>
        <taxon>Ascomycota</taxon>
        <taxon>Saccharomycotina</taxon>
        <taxon>Pichiomycetes</taxon>
        <taxon>Pichiales</taxon>
        <taxon>Pichiaceae</taxon>
        <taxon>Brettanomyces</taxon>
    </lineage>
</organism>
<keyword evidence="9" id="KW-0498">Mitosis</keyword>
<keyword evidence="12" id="KW-0206">Cytoskeleton</keyword>
<keyword evidence="20" id="KW-1185">Reference proteome</keyword>
<sequence length="112" mass="12548">MSQLDNEFVELSPLEKQTLDQYQLLADQLATLKDEIESVNNEIDLQRAIDSSTKLTTAELSAEERKRTQEDLLGQLRSLESTLSTVGTLFKSSVYKILVNGEGERGLLSETK</sequence>
<evidence type="ECO:0000256" key="2">
    <source>
        <dbReference type="ARBA" id="ARBA00004186"/>
    </source>
</evidence>
<evidence type="ECO:0000256" key="18">
    <source>
        <dbReference type="SAM" id="Coils"/>
    </source>
</evidence>
<evidence type="ECO:0000256" key="10">
    <source>
        <dbReference type="ARBA" id="ARBA00022829"/>
    </source>
</evidence>
<dbReference type="Pfam" id="PF08656">
    <property type="entry name" value="DASH_Dad3"/>
    <property type="match status" value="1"/>
</dbReference>
<keyword evidence="10" id="KW-0159">Chromosome partition</keyword>
<keyword evidence="5" id="KW-0158">Chromosome</keyword>
<evidence type="ECO:0000256" key="17">
    <source>
        <dbReference type="ARBA" id="ARBA00044305"/>
    </source>
</evidence>
<dbReference type="GO" id="GO:0042729">
    <property type="term" value="C:DASH complex"/>
    <property type="evidence" value="ECO:0007669"/>
    <property type="project" value="InterPro"/>
</dbReference>
<evidence type="ECO:0000256" key="9">
    <source>
        <dbReference type="ARBA" id="ARBA00022776"/>
    </source>
</evidence>
<keyword evidence="15" id="KW-0137">Centromere</keyword>
<dbReference type="PANTHER" id="PTHR28017">
    <property type="entry name" value="DASH COMPLEX SUBUNIT DAD3"/>
    <property type="match status" value="1"/>
</dbReference>
<dbReference type="GO" id="GO:0072686">
    <property type="term" value="C:mitotic spindle"/>
    <property type="evidence" value="ECO:0007669"/>
    <property type="project" value="InterPro"/>
</dbReference>
<dbReference type="GO" id="GO:0008608">
    <property type="term" value="P:attachment of spindle microtubules to kinetochore"/>
    <property type="evidence" value="ECO:0007669"/>
    <property type="project" value="InterPro"/>
</dbReference>
<keyword evidence="6" id="KW-0963">Cytoplasm</keyword>
<evidence type="ECO:0000256" key="1">
    <source>
        <dbReference type="ARBA" id="ARBA00004123"/>
    </source>
</evidence>
<proteinExistence type="inferred from homology"/>
<gene>
    <name evidence="19" type="ORF">BRENAR_LOCUS1720</name>
</gene>
<dbReference type="GO" id="GO:0005874">
    <property type="term" value="C:microtubule"/>
    <property type="evidence" value="ECO:0007669"/>
    <property type="project" value="UniProtKB-KW"/>
</dbReference>
<evidence type="ECO:0000256" key="5">
    <source>
        <dbReference type="ARBA" id="ARBA00022454"/>
    </source>
</evidence>
<evidence type="ECO:0000256" key="7">
    <source>
        <dbReference type="ARBA" id="ARBA00022618"/>
    </source>
</evidence>
<dbReference type="Proteomes" id="UP000290900">
    <property type="component" value="Unassembled WGS sequence"/>
</dbReference>